<reference evidence="1 2" key="1">
    <citation type="submission" date="2016-03" db="EMBL/GenBank/DDBJ databases">
        <title>Characterization of pf16 and phiPMW: Two novel phages infecting Pseudomonas putida PpG1.</title>
        <authorList>
            <person name="Magill D.J."/>
            <person name="Krylov V.N."/>
            <person name="Allen C.C.R."/>
            <person name="McGrath J.W."/>
            <person name="Quinn J.P."/>
            <person name="Kulakov L.A."/>
        </authorList>
    </citation>
    <scope>NUCLEOTIDE SEQUENCE [LARGE SCALE GENOMIC DNA]</scope>
</reference>
<gene>
    <name evidence="1" type="ORF">PMW_108</name>
</gene>
<sequence length="61" mass="7215">MSFEIGQEVRVIKQQRGHEFEIGDVVRITKVFESSDGNYFRAEYLDGSDWWAVIYEEIELV</sequence>
<name>A0A1S5R1E1_9CAUD</name>
<evidence type="ECO:0000313" key="2">
    <source>
        <dbReference type="Proteomes" id="UP000223738"/>
    </source>
</evidence>
<evidence type="ECO:0000313" key="1">
    <source>
        <dbReference type="EMBL" id="ANA49233.1"/>
    </source>
</evidence>
<keyword evidence="2" id="KW-1185">Reference proteome</keyword>
<dbReference type="EMBL" id="KU862660">
    <property type="protein sequence ID" value="ANA49233.1"/>
    <property type="molecule type" value="Genomic_DNA"/>
</dbReference>
<protein>
    <submittedName>
        <fullName evidence="1">Uncharacterized protein</fullName>
    </submittedName>
</protein>
<proteinExistence type="predicted"/>
<accession>A0A1S5R1E1</accession>
<organism evidence="1 2">
    <name type="scientific">Pseudomonas phage phiPMW</name>
    <dbReference type="NCBI Taxonomy" id="1815582"/>
    <lineage>
        <taxon>Viruses</taxon>
        <taxon>Duplodnaviria</taxon>
        <taxon>Heunggongvirae</taxon>
        <taxon>Uroviricota</taxon>
        <taxon>Caudoviricetes</taxon>
        <taxon>Plaisancevirus</taxon>
        <taxon>Plaisancevirus PMW</taxon>
    </lineage>
</organism>
<dbReference type="Proteomes" id="UP000223738">
    <property type="component" value="Segment"/>
</dbReference>